<keyword evidence="2" id="KW-0722">Serine protease inhibitor</keyword>
<evidence type="ECO:0000256" key="2">
    <source>
        <dbReference type="ARBA" id="ARBA00022900"/>
    </source>
</evidence>
<dbReference type="PANTHER" id="PTHR23259:SF70">
    <property type="entry name" value="ACCESSORY GLAND PROTEIN ACP62F-RELATED"/>
    <property type="match status" value="1"/>
</dbReference>
<accession>A0A0K0DHU3</accession>
<evidence type="ECO:0000313" key="6">
    <source>
        <dbReference type="WBParaSite" id="ACAC_0001080201-mRNA-1"/>
    </source>
</evidence>
<feature type="domain" description="TIL" evidence="4">
    <location>
        <begin position="25"/>
        <end position="74"/>
    </location>
</feature>
<reference evidence="6" key="2">
    <citation type="submission" date="2017-02" db="UniProtKB">
        <authorList>
            <consortium name="WormBaseParasite"/>
        </authorList>
    </citation>
    <scope>IDENTIFICATION</scope>
</reference>
<proteinExistence type="predicted"/>
<dbReference type="Proteomes" id="UP000035642">
    <property type="component" value="Unassembled WGS sequence"/>
</dbReference>
<dbReference type="InterPro" id="IPR036084">
    <property type="entry name" value="Ser_inhib-like_sf"/>
</dbReference>
<dbReference type="InterPro" id="IPR002919">
    <property type="entry name" value="TIL_dom"/>
</dbReference>
<dbReference type="AlphaFoldDB" id="A0A0K0DHU3"/>
<dbReference type="SUPFAM" id="SSF57567">
    <property type="entry name" value="Serine protease inhibitors"/>
    <property type="match status" value="3"/>
</dbReference>
<name>A0A0K0DHU3_ANGCA</name>
<protein>
    <submittedName>
        <fullName evidence="6">TIL domain-containing protein</fullName>
    </submittedName>
</protein>
<feature type="domain" description="TIL" evidence="4">
    <location>
        <begin position="90"/>
        <end position="148"/>
    </location>
</feature>
<feature type="domain" description="TIL" evidence="4">
    <location>
        <begin position="198"/>
        <end position="250"/>
    </location>
</feature>
<sequence length="259" mass="27988">MTQTLICALGALRSSKEDVMGQQQCAKNEEFSECGSACEPSCRHPTPTVCTLQCVIGCQCKHGFFRNDHNECVANCNSTENYDPISSHECPENEKFNECGAACEPTCDNPNPGQMLQVCTKQCVLNVCQCRDGFVRNSSNHCVPESACSLDSSALVPSSCSDVDCPGGSTCSMVSAECRVPPCAAPMPNCIPDITEHCEANESWRDCSTCEPSCTDMNPSCPLMCGIPQCQCNPGFFRSALGKCITMDECRRPLKVVNK</sequence>
<keyword evidence="3" id="KW-1015">Disulfide bond</keyword>
<dbReference type="GO" id="GO:0004867">
    <property type="term" value="F:serine-type endopeptidase inhibitor activity"/>
    <property type="evidence" value="ECO:0007669"/>
    <property type="project" value="UniProtKB-KW"/>
</dbReference>
<dbReference type="CDD" id="cd19941">
    <property type="entry name" value="TIL"/>
    <property type="match status" value="3"/>
</dbReference>
<keyword evidence="1" id="KW-0646">Protease inhibitor</keyword>
<keyword evidence="5" id="KW-1185">Reference proteome</keyword>
<dbReference type="Pfam" id="PF01826">
    <property type="entry name" value="TIL"/>
    <property type="match status" value="3"/>
</dbReference>
<reference evidence="5" key="1">
    <citation type="submission" date="2012-09" db="EMBL/GenBank/DDBJ databases">
        <authorList>
            <person name="Martin A.A."/>
        </authorList>
    </citation>
    <scope>NUCLEOTIDE SEQUENCE</scope>
</reference>
<evidence type="ECO:0000256" key="1">
    <source>
        <dbReference type="ARBA" id="ARBA00022690"/>
    </source>
</evidence>
<dbReference type="PANTHER" id="PTHR23259">
    <property type="entry name" value="RIDDLE"/>
    <property type="match status" value="1"/>
</dbReference>
<dbReference type="WBParaSite" id="ACAC_0001080201-mRNA-1">
    <property type="protein sequence ID" value="ACAC_0001080201-mRNA-1"/>
    <property type="gene ID" value="ACAC_0001080201"/>
</dbReference>
<dbReference type="Gene3D" id="2.10.25.10">
    <property type="entry name" value="Laminin"/>
    <property type="match status" value="3"/>
</dbReference>
<evidence type="ECO:0000256" key="3">
    <source>
        <dbReference type="ARBA" id="ARBA00023157"/>
    </source>
</evidence>
<dbReference type="InterPro" id="IPR051368">
    <property type="entry name" value="SerProtInhib-TIL_Domain"/>
</dbReference>
<evidence type="ECO:0000259" key="4">
    <source>
        <dbReference type="Pfam" id="PF01826"/>
    </source>
</evidence>
<organism evidence="5 6">
    <name type="scientific">Angiostrongylus cantonensis</name>
    <name type="common">Rat lungworm</name>
    <dbReference type="NCBI Taxonomy" id="6313"/>
    <lineage>
        <taxon>Eukaryota</taxon>
        <taxon>Metazoa</taxon>
        <taxon>Ecdysozoa</taxon>
        <taxon>Nematoda</taxon>
        <taxon>Chromadorea</taxon>
        <taxon>Rhabditida</taxon>
        <taxon>Rhabditina</taxon>
        <taxon>Rhabditomorpha</taxon>
        <taxon>Strongyloidea</taxon>
        <taxon>Metastrongylidae</taxon>
        <taxon>Angiostrongylus</taxon>
    </lineage>
</organism>
<evidence type="ECO:0000313" key="5">
    <source>
        <dbReference type="Proteomes" id="UP000035642"/>
    </source>
</evidence>
<dbReference type="STRING" id="6313.A0A0K0DHU3"/>